<proteinExistence type="inferred from homology"/>
<dbReference type="InterPro" id="IPR013538">
    <property type="entry name" value="ASHA1/2-like_C"/>
</dbReference>
<evidence type="ECO:0000313" key="3">
    <source>
        <dbReference type="EMBL" id="RYU91539.1"/>
    </source>
</evidence>
<dbReference type="SUPFAM" id="SSF55961">
    <property type="entry name" value="Bet v1-like"/>
    <property type="match status" value="1"/>
</dbReference>
<reference evidence="3 4" key="1">
    <citation type="submission" date="2019-02" db="EMBL/GenBank/DDBJ databases">
        <title>Bacterial novel species Mucilaginibacter sp. 17JY9-4 isolated from soil.</title>
        <authorList>
            <person name="Jung H.-Y."/>
        </authorList>
    </citation>
    <scope>NUCLEOTIDE SEQUENCE [LARGE SCALE GENOMIC DNA]</scope>
    <source>
        <strain evidence="3 4">17JY9-4</strain>
    </source>
</reference>
<name>A0A4Q5LQC3_9SPHI</name>
<accession>A0A4Q5LQC3</accession>
<evidence type="ECO:0000313" key="4">
    <source>
        <dbReference type="Proteomes" id="UP000293331"/>
    </source>
</evidence>
<sequence>MVSFMQQHSALNFIAMEDTRWKKFKLCGDYNVDLRSLYLAWSTPAGLEKWFLRKADFYTVPQRLRANDEQIAKEDTYTWYWHGHHNDIFEKGRILEANGQDLLKFSFTGGSIVTVSFSTRNGLTIIDLEQTDIPQENDPAKNLLVQCQIGWTFYLANLKSVMEGGKDLRNKRVELNSCFK</sequence>
<dbReference type="Pfam" id="PF08327">
    <property type="entry name" value="AHSA1"/>
    <property type="match status" value="1"/>
</dbReference>
<dbReference type="EMBL" id="SEWG01000002">
    <property type="protein sequence ID" value="RYU91539.1"/>
    <property type="molecule type" value="Genomic_DNA"/>
</dbReference>
<evidence type="ECO:0000259" key="2">
    <source>
        <dbReference type="Pfam" id="PF08327"/>
    </source>
</evidence>
<organism evidence="3 4">
    <name type="scientific">Mucilaginibacter terrigena</name>
    <dbReference type="NCBI Taxonomy" id="2492395"/>
    <lineage>
        <taxon>Bacteria</taxon>
        <taxon>Pseudomonadati</taxon>
        <taxon>Bacteroidota</taxon>
        <taxon>Sphingobacteriia</taxon>
        <taxon>Sphingobacteriales</taxon>
        <taxon>Sphingobacteriaceae</taxon>
        <taxon>Mucilaginibacter</taxon>
    </lineage>
</organism>
<comment type="caution">
    <text evidence="3">The sequence shown here is derived from an EMBL/GenBank/DDBJ whole genome shotgun (WGS) entry which is preliminary data.</text>
</comment>
<feature type="domain" description="Activator of Hsp90 ATPase homologue 1/2-like C-terminal" evidence="2">
    <location>
        <begin position="34"/>
        <end position="163"/>
    </location>
</feature>
<dbReference type="CDD" id="cd07814">
    <property type="entry name" value="SRPBCC_CalC_Aha1-like"/>
    <property type="match status" value="1"/>
</dbReference>
<protein>
    <submittedName>
        <fullName evidence="3">SRPBCC domain-containing protein</fullName>
    </submittedName>
</protein>
<comment type="similarity">
    <text evidence="1">Belongs to the AHA1 family.</text>
</comment>
<dbReference type="Gene3D" id="3.30.530.20">
    <property type="match status" value="1"/>
</dbReference>
<dbReference type="OrthoDB" id="9800631at2"/>
<dbReference type="Proteomes" id="UP000293331">
    <property type="component" value="Unassembled WGS sequence"/>
</dbReference>
<evidence type="ECO:0000256" key="1">
    <source>
        <dbReference type="ARBA" id="ARBA00006817"/>
    </source>
</evidence>
<gene>
    <name evidence="3" type="ORF">EWM62_06260</name>
</gene>
<keyword evidence="4" id="KW-1185">Reference proteome</keyword>
<dbReference type="AlphaFoldDB" id="A0A4Q5LQC3"/>
<dbReference type="InterPro" id="IPR023393">
    <property type="entry name" value="START-like_dom_sf"/>
</dbReference>